<dbReference type="InterPro" id="IPR003593">
    <property type="entry name" value="AAA+_ATPase"/>
</dbReference>
<dbReference type="Gene3D" id="3.40.50.300">
    <property type="entry name" value="P-loop containing nucleotide triphosphate hydrolases"/>
    <property type="match status" value="1"/>
</dbReference>
<keyword evidence="5" id="KW-1185">Reference proteome</keyword>
<evidence type="ECO:0000313" key="4">
    <source>
        <dbReference type="EMBL" id="WLR43284.1"/>
    </source>
</evidence>
<protein>
    <submittedName>
        <fullName evidence="4">ABC transporter ATP-binding protein</fullName>
    </submittedName>
</protein>
<dbReference type="PANTHER" id="PTHR43582:SF2">
    <property type="entry name" value="LINEARMYCIN RESISTANCE ATP-BINDING PROTEIN LNRL"/>
    <property type="match status" value="1"/>
</dbReference>
<proteinExistence type="predicted"/>
<keyword evidence="2 4" id="KW-0067">ATP-binding</keyword>
<dbReference type="InterPro" id="IPR027417">
    <property type="entry name" value="P-loop_NTPase"/>
</dbReference>
<evidence type="ECO:0000256" key="2">
    <source>
        <dbReference type="ARBA" id="ARBA00022840"/>
    </source>
</evidence>
<gene>
    <name evidence="4" type="ORF">LC087_03570</name>
</gene>
<sequence length="311" mass="35184">MIIEAVELTKAYKQKNVVDKVNMVLEKGETVGLLGPNGAGKSTTISMISTLIHPTDGDVRLNNESVIEHPQILRKKLGIVPQEIALYNELNARENLLFFGRIQGLSGKSLQEKIDEVLTLIGLDNRQKDVVEKYSGGMKRRLNIGVALLHDPELLIMDEPTVGIDPQSRNYILETVKRLNSEKGITVLYTSHYMEEVEYLCDRIYIMDQGKIIASGTKEELKTIISNEQTIELQVLTVKSEFIERLQSLEAIKEVKVKEHKLSLLVPIEEHIFAEIFEIAKEEEIIISSVQLNSPTLEDVFLHLTGRKLRD</sequence>
<name>A0ABY9JV48_9BACI</name>
<dbReference type="Pfam" id="PF00005">
    <property type="entry name" value="ABC_tran"/>
    <property type="match status" value="1"/>
</dbReference>
<dbReference type="RefSeq" id="WP_264189853.1">
    <property type="nucleotide sequence ID" value="NZ_CP129013.1"/>
</dbReference>
<dbReference type="SMART" id="SM00382">
    <property type="entry name" value="AAA"/>
    <property type="match status" value="1"/>
</dbReference>
<dbReference type="EMBL" id="CP129013">
    <property type="protein sequence ID" value="WLR43284.1"/>
    <property type="molecule type" value="Genomic_DNA"/>
</dbReference>
<dbReference type="SUPFAM" id="SSF52540">
    <property type="entry name" value="P-loop containing nucleoside triphosphate hydrolases"/>
    <property type="match status" value="1"/>
</dbReference>
<dbReference type="PROSITE" id="PS00211">
    <property type="entry name" value="ABC_TRANSPORTER_1"/>
    <property type="match status" value="1"/>
</dbReference>
<accession>A0ABY9JV48</accession>
<reference evidence="4 5" key="1">
    <citation type="submission" date="2023-06" db="EMBL/GenBank/DDBJ databases">
        <title>Five Gram-positive bacteria isolated from mangrove sediments in Shenzhen, Guangdong, China.</title>
        <authorList>
            <person name="Yu S."/>
            <person name="Zheng W."/>
            <person name="Huang Y."/>
        </authorList>
    </citation>
    <scope>NUCLEOTIDE SEQUENCE [LARGE SCALE GENOMIC DNA]</scope>
    <source>
        <strain evidence="4 5">SaN35-3</strain>
    </source>
</reference>
<dbReference type="PROSITE" id="PS50893">
    <property type="entry name" value="ABC_TRANSPORTER_2"/>
    <property type="match status" value="1"/>
</dbReference>
<dbReference type="PANTHER" id="PTHR43582">
    <property type="entry name" value="LINEARMYCIN RESISTANCE ATP-BINDING PROTEIN LNRL"/>
    <property type="match status" value="1"/>
</dbReference>
<evidence type="ECO:0000256" key="1">
    <source>
        <dbReference type="ARBA" id="ARBA00022741"/>
    </source>
</evidence>
<dbReference type="InterPro" id="IPR017871">
    <property type="entry name" value="ABC_transporter-like_CS"/>
</dbReference>
<evidence type="ECO:0000259" key="3">
    <source>
        <dbReference type="PROSITE" id="PS50893"/>
    </source>
</evidence>
<dbReference type="GO" id="GO:0005524">
    <property type="term" value="F:ATP binding"/>
    <property type="evidence" value="ECO:0007669"/>
    <property type="project" value="UniProtKB-KW"/>
</dbReference>
<dbReference type="Proteomes" id="UP001197974">
    <property type="component" value="Chromosome"/>
</dbReference>
<keyword evidence="1" id="KW-0547">Nucleotide-binding</keyword>
<evidence type="ECO:0000313" key="5">
    <source>
        <dbReference type="Proteomes" id="UP001197974"/>
    </source>
</evidence>
<dbReference type="InterPro" id="IPR003439">
    <property type="entry name" value="ABC_transporter-like_ATP-bd"/>
</dbReference>
<feature type="domain" description="ABC transporter" evidence="3">
    <location>
        <begin position="3"/>
        <end position="234"/>
    </location>
</feature>
<organism evidence="4 5">
    <name type="scientific">Bacillus carboniphilus</name>
    <dbReference type="NCBI Taxonomy" id="86663"/>
    <lineage>
        <taxon>Bacteria</taxon>
        <taxon>Bacillati</taxon>
        <taxon>Bacillota</taxon>
        <taxon>Bacilli</taxon>
        <taxon>Bacillales</taxon>
        <taxon>Bacillaceae</taxon>
        <taxon>Bacillus</taxon>
    </lineage>
</organism>